<comment type="subcellular location">
    <subcellularLocation>
        <location evidence="1">Endoplasmic reticulum membrane</location>
        <topology evidence="1">Peripheral membrane protein</topology>
        <orientation evidence="1">Cytoplasmic side</orientation>
    </subcellularLocation>
</comment>
<evidence type="ECO:0000256" key="11">
    <source>
        <dbReference type="SAM" id="MobiDB-lite"/>
    </source>
</evidence>
<evidence type="ECO:0000256" key="9">
    <source>
        <dbReference type="ARBA" id="ARBA00071429"/>
    </source>
</evidence>
<dbReference type="SUPFAM" id="SSF52540">
    <property type="entry name" value="P-loop containing nucleoside triphosphate hydrolases"/>
    <property type="match status" value="1"/>
</dbReference>
<feature type="region of interest" description="Disordered" evidence="11">
    <location>
        <begin position="171"/>
        <end position="194"/>
    </location>
</feature>
<reference evidence="13" key="2">
    <citation type="submission" date="2023-05" db="EMBL/GenBank/DDBJ databases">
        <authorList>
            <consortium name="Lawrence Berkeley National Laboratory"/>
            <person name="Steindorff A."/>
            <person name="Hensen N."/>
            <person name="Bonometti L."/>
            <person name="Westerberg I."/>
            <person name="Brannstrom I.O."/>
            <person name="Guillou S."/>
            <person name="Cros-Aarteil S."/>
            <person name="Calhoun S."/>
            <person name="Haridas S."/>
            <person name="Kuo A."/>
            <person name="Mondo S."/>
            <person name="Pangilinan J."/>
            <person name="Riley R."/>
            <person name="Labutti K."/>
            <person name="Andreopoulos B."/>
            <person name="Lipzen A."/>
            <person name="Chen C."/>
            <person name="Yanf M."/>
            <person name="Daum C."/>
            <person name="Ng V."/>
            <person name="Clum A."/>
            <person name="Ohm R."/>
            <person name="Martin F."/>
            <person name="Silar P."/>
            <person name="Natvig D."/>
            <person name="Lalanne C."/>
            <person name="Gautier V."/>
            <person name="Ament-Velasquez S.L."/>
            <person name="Kruys A."/>
            <person name="Hutchinson M.I."/>
            <person name="Powell A.J."/>
            <person name="Barry K."/>
            <person name="Miller A.N."/>
            <person name="Grigoriev I.V."/>
            <person name="Debuchy R."/>
            <person name="Gladieux P."/>
            <person name="Thoren M.H."/>
            <person name="Johannesson H."/>
        </authorList>
    </citation>
    <scope>NUCLEOTIDE SEQUENCE</scope>
    <source>
        <strain evidence="13">CBS 123565</strain>
    </source>
</reference>
<dbReference type="InterPro" id="IPR003593">
    <property type="entry name" value="AAA+_ATPase"/>
</dbReference>
<keyword evidence="14" id="KW-1185">Reference proteome</keyword>
<dbReference type="GO" id="GO:0003924">
    <property type="term" value="F:GTPase activity"/>
    <property type="evidence" value="ECO:0007669"/>
    <property type="project" value="InterPro"/>
</dbReference>
<dbReference type="GO" id="GO:0006614">
    <property type="term" value="P:SRP-dependent cotranslational protein targeting to membrane"/>
    <property type="evidence" value="ECO:0007669"/>
    <property type="project" value="InterPro"/>
</dbReference>
<reference evidence="13" key="1">
    <citation type="journal article" date="2023" name="Mol. Phylogenet. Evol.">
        <title>Genome-scale phylogeny and comparative genomics of the fungal order Sordariales.</title>
        <authorList>
            <person name="Hensen N."/>
            <person name="Bonometti L."/>
            <person name="Westerberg I."/>
            <person name="Brannstrom I.O."/>
            <person name="Guillou S."/>
            <person name="Cros-Aarteil S."/>
            <person name="Calhoun S."/>
            <person name="Haridas S."/>
            <person name="Kuo A."/>
            <person name="Mondo S."/>
            <person name="Pangilinan J."/>
            <person name="Riley R."/>
            <person name="LaButti K."/>
            <person name="Andreopoulos B."/>
            <person name="Lipzen A."/>
            <person name="Chen C."/>
            <person name="Yan M."/>
            <person name="Daum C."/>
            <person name="Ng V."/>
            <person name="Clum A."/>
            <person name="Steindorff A."/>
            <person name="Ohm R.A."/>
            <person name="Martin F."/>
            <person name="Silar P."/>
            <person name="Natvig D.O."/>
            <person name="Lalanne C."/>
            <person name="Gautier V."/>
            <person name="Ament-Velasquez S.L."/>
            <person name="Kruys A."/>
            <person name="Hutchinson M.I."/>
            <person name="Powell A.J."/>
            <person name="Barry K."/>
            <person name="Miller A.N."/>
            <person name="Grigoriev I.V."/>
            <person name="Debuchy R."/>
            <person name="Gladieux P."/>
            <person name="Hiltunen Thoren M."/>
            <person name="Johannesson H."/>
        </authorList>
    </citation>
    <scope>NUCLEOTIDE SEQUENCE</scope>
    <source>
        <strain evidence="13">CBS 123565</strain>
    </source>
</reference>
<dbReference type="InterPro" id="IPR036225">
    <property type="entry name" value="SRP/SRP_N"/>
</dbReference>
<dbReference type="InterPro" id="IPR000897">
    <property type="entry name" value="SRP54_GTPase_dom"/>
</dbReference>
<evidence type="ECO:0000256" key="4">
    <source>
        <dbReference type="ARBA" id="ARBA00022741"/>
    </source>
</evidence>
<dbReference type="GO" id="GO:0005785">
    <property type="term" value="C:signal recognition particle receptor complex"/>
    <property type="evidence" value="ECO:0007669"/>
    <property type="project" value="InterPro"/>
</dbReference>
<dbReference type="Proteomes" id="UP001304895">
    <property type="component" value="Unassembled WGS sequence"/>
</dbReference>
<dbReference type="GO" id="GO:0005047">
    <property type="term" value="F:signal recognition particle binding"/>
    <property type="evidence" value="ECO:0007669"/>
    <property type="project" value="InterPro"/>
</dbReference>
<dbReference type="InterPro" id="IPR042101">
    <property type="entry name" value="SRP54_N_sf"/>
</dbReference>
<sequence length="654" mass="70295">MLDTFEILTTSGVVLWSRTYASVSPSVVNNFISDVFIEEKSSVAGAKDGGSATANPPYKHDQHSLRWTFVKELGIIFVAVYRSLLHLPWIDKLVDNIRAIFVSLYGDQLTKPNTTLVECIAFDEYFDHQLQKLDQAGGTSVARAFNDEGIPETLGEKPPLPSIFEPHHKLQTTTSTDTSPAATPTASRSATPSANHLLVAKAGPGGKLSRRAKKIQNNTSAPASSGDEAAGRKTKLTKTIKRGRRWDADGLADESDDVQLDYSIPNRTSDNEVEAGGRPGAVEEVDASTWGSRTKGKFVLRDLGDEVHSILADADAKKNVAGKTGTSSGLVGSGLSAIGGLFRNVVGGKVLSKEDLDKAMKGMEEHLLKKNVAREAAVRLCEGVEQELVGVKTGNFESINARIQKAMEASLTKMLTPTSSLDLLREIDSITAPPAASLRKARPYVISIVGVNGVGKSTNLSKICFFLLQNKYKVLIAAGDTFRSGAVEQLAVHVRNLSELTIREGGKVELYQKGYGKDAATVAKDAVAFAAQEGYDVVLIDTAGRRHNDQRLMSSLEKFAKLAQPDKILMVGEALVGTDSVMQARNFNAAFGSGRSLDGFIISKCDTVGDMVGTLVSIVHATNVPVLFVGVGQHYSDLRNFSVKWAVEKLLSST</sequence>
<dbReference type="PROSITE" id="PS00300">
    <property type="entry name" value="SRP54"/>
    <property type="match status" value="1"/>
</dbReference>
<dbReference type="Pfam" id="PF04086">
    <property type="entry name" value="SRP-alpha_N"/>
    <property type="match status" value="1"/>
</dbReference>
<gene>
    <name evidence="13" type="ORF">BT67DRAFT_417560</name>
</gene>
<dbReference type="InterPro" id="IPR013822">
    <property type="entry name" value="Signal_recog_particl_SRP54_hlx"/>
</dbReference>
<dbReference type="CDD" id="cd14826">
    <property type="entry name" value="SR_alpha_SRX"/>
    <property type="match status" value="1"/>
</dbReference>
<evidence type="ECO:0000256" key="8">
    <source>
        <dbReference type="ARBA" id="ARBA00023170"/>
    </source>
</evidence>
<dbReference type="SMART" id="SM00963">
    <property type="entry name" value="SRP54_N"/>
    <property type="match status" value="1"/>
</dbReference>
<dbReference type="SMART" id="SM00382">
    <property type="entry name" value="AAA"/>
    <property type="match status" value="1"/>
</dbReference>
<dbReference type="SUPFAM" id="SSF47364">
    <property type="entry name" value="Domain of the SRP/SRP receptor G-proteins"/>
    <property type="match status" value="1"/>
</dbReference>
<dbReference type="GO" id="GO:0006886">
    <property type="term" value="P:intracellular protein transport"/>
    <property type="evidence" value="ECO:0007669"/>
    <property type="project" value="InterPro"/>
</dbReference>
<dbReference type="GO" id="GO:0005525">
    <property type="term" value="F:GTP binding"/>
    <property type="evidence" value="ECO:0007669"/>
    <property type="project" value="UniProtKB-KW"/>
</dbReference>
<dbReference type="FunFam" id="3.30.450.60:FF:000023">
    <property type="entry name" value="Signal sequence receptor alpha subunit"/>
    <property type="match status" value="1"/>
</dbReference>
<evidence type="ECO:0000259" key="12">
    <source>
        <dbReference type="PROSITE" id="PS00300"/>
    </source>
</evidence>
<evidence type="ECO:0000256" key="10">
    <source>
        <dbReference type="ARBA" id="ARBA00081194"/>
    </source>
</evidence>
<dbReference type="CDD" id="cd17876">
    <property type="entry name" value="SRalpha_C"/>
    <property type="match status" value="1"/>
</dbReference>
<dbReference type="Pfam" id="PF00448">
    <property type="entry name" value="SRP54"/>
    <property type="match status" value="1"/>
</dbReference>
<organism evidence="13 14">
    <name type="scientific">Trichocladium antarcticum</name>
    <dbReference type="NCBI Taxonomy" id="1450529"/>
    <lineage>
        <taxon>Eukaryota</taxon>
        <taxon>Fungi</taxon>
        <taxon>Dikarya</taxon>
        <taxon>Ascomycota</taxon>
        <taxon>Pezizomycotina</taxon>
        <taxon>Sordariomycetes</taxon>
        <taxon>Sordariomycetidae</taxon>
        <taxon>Sordariales</taxon>
        <taxon>Chaetomiaceae</taxon>
        <taxon>Trichocladium</taxon>
    </lineage>
</organism>
<dbReference type="PANTHER" id="PTHR43134:SF1">
    <property type="entry name" value="SIGNAL RECOGNITION PARTICLE RECEPTOR SUBUNIT ALPHA"/>
    <property type="match status" value="1"/>
</dbReference>
<evidence type="ECO:0000256" key="2">
    <source>
        <dbReference type="ARBA" id="ARBA00008531"/>
    </source>
</evidence>
<evidence type="ECO:0000256" key="3">
    <source>
        <dbReference type="ARBA" id="ARBA00011870"/>
    </source>
</evidence>
<keyword evidence="5" id="KW-0256">Endoplasmic reticulum</keyword>
<evidence type="ECO:0000256" key="5">
    <source>
        <dbReference type="ARBA" id="ARBA00022824"/>
    </source>
</evidence>
<keyword evidence="4" id="KW-0547">Nucleotide-binding</keyword>
<name>A0AAN6UPS9_9PEZI</name>
<dbReference type="PANTHER" id="PTHR43134">
    <property type="entry name" value="SIGNAL RECOGNITION PARTICLE RECEPTOR SUBUNIT ALPHA"/>
    <property type="match status" value="1"/>
</dbReference>
<dbReference type="SMART" id="SM00962">
    <property type="entry name" value="SRP54"/>
    <property type="match status" value="1"/>
</dbReference>
<dbReference type="InterPro" id="IPR027417">
    <property type="entry name" value="P-loop_NTPase"/>
</dbReference>
<keyword evidence="7" id="KW-0472">Membrane</keyword>
<dbReference type="Pfam" id="PF02881">
    <property type="entry name" value="SRP54_N"/>
    <property type="match status" value="1"/>
</dbReference>
<dbReference type="SUPFAM" id="SSF64356">
    <property type="entry name" value="SNARE-like"/>
    <property type="match status" value="1"/>
</dbReference>
<evidence type="ECO:0000313" key="14">
    <source>
        <dbReference type="Proteomes" id="UP001304895"/>
    </source>
</evidence>
<dbReference type="FunFam" id="1.20.120.140:FF:000009">
    <property type="entry name" value="Signal sequence receptor alpha subunit"/>
    <property type="match status" value="1"/>
</dbReference>
<feature type="compositionally biased region" description="Low complexity" evidence="11">
    <location>
        <begin position="172"/>
        <end position="194"/>
    </location>
</feature>
<comment type="subunit">
    <text evidence="3">Heterodimer of an alpha and a beta chain.</text>
</comment>
<dbReference type="Gene3D" id="3.40.50.300">
    <property type="entry name" value="P-loop containing nucleotide triphosphate hydrolases"/>
    <property type="match status" value="1"/>
</dbReference>
<keyword evidence="8" id="KW-0675">Receptor</keyword>
<evidence type="ECO:0000256" key="7">
    <source>
        <dbReference type="ARBA" id="ARBA00023136"/>
    </source>
</evidence>
<feature type="region of interest" description="Disordered" evidence="11">
    <location>
        <begin position="216"/>
        <end position="235"/>
    </location>
</feature>
<protein>
    <recommendedName>
        <fullName evidence="9">Signal recognition particle receptor subunit alpha homolog</fullName>
    </recommendedName>
    <alternativeName>
        <fullName evidence="10">Docking protein alpha</fullName>
    </alternativeName>
</protein>
<dbReference type="Gene3D" id="1.20.120.140">
    <property type="entry name" value="Signal recognition particle SRP54, nucleotide-binding domain"/>
    <property type="match status" value="1"/>
</dbReference>
<dbReference type="FunFam" id="3.40.50.300:FF:000566">
    <property type="entry name" value="Signal recognition particle receptor subunit alpha"/>
    <property type="match status" value="1"/>
</dbReference>
<feature type="domain" description="SRP54-type proteins GTP-binding" evidence="12">
    <location>
        <begin position="625"/>
        <end position="638"/>
    </location>
</feature>
<comment type="caution">
    <text evidence="13">The sequence shown here is derived from an EMBL/GenBank/DDBJ whole genome shotgun (WGS) entry which is preliminary data.</text>
</comment>
<dbReference type="AlphaFoldDB" id="A0AAN6UPS9"/>
<evidence type="ECO:0000313" key="13">
    <source>
        <dbReference type="EMBL" id="KAK4136962.1"/>
    </source>
</evidence>
<dbReference type="EMBL" id="MU853403">
    <property type="protein sequence ID" value="KAK4136962.1"/>
    <property type="molecule type" value="Genomic_DNA"/>
</dbReference>
<accession>A0AAN6UPS9</accession>
<dbReference type="InterPro" id="IPR011012">
    <property type="entry name" value="Longin-like_dom_sf"/>
</dbReference>
<dbReference type="InterPro" id="IPR007222">
    <property type="entry name" value="Sig_recog_particle_rcpt_asu_N"/>
</dbReference>
<comment type="similarity">
    <text evidence="2">Belongs to the GTP-binding SRP family.</text>
</comment>
<keyword evidence="6" id="KW-0342">GTP-binding</keyword>
<evidence type="ECO:0000256" key="1">
    <source>
        <dbReference type="ARBA" id="ARBA00004397"/>
    </source>
</evidence>
<proteinExistence type="inferred from homology"/>
<dbReference type="Gene3D" id="3.30.450.60">
    <property type="match status" value="1"/>
</dbReference>
<evidence type="ECO:0000256" key="6">
    <source>
        <dbReference type="ARBA" id="ARBA00023134"/>
    </source>
</evidence>